<evidence type="ECO:0000256" key="14">
    <source>
        <dbReference type="HAMAP-Rule" id="MF_00052"/>
    </source>
</evidence>
<dbReference type="GO" id="GO:0003723">
    <property type="term" value="F:RNA binding"/>
    <property type="evidence" value="ECO:0007669"/>
    <property type="project" value="UniProtKB-UniRule"/>
</dbReference>
<proteinExistence type="inferred from homology"/>
<dbReference type="InterPro" id="IPR022898">
    <property type="entry name" value="RNase_HII"/>
</dbReference>
<dbReference type="InterPro" id="IPR036397">
    <property type="entry name" value="RNaseH_sf"/>
</dbReference>
<evidence type="ECO:0000256" key="2">
    <source>
        <dbReference type="ARBA" id="ARBA00001946"/>
    </source>
</evidence>
<feature type="binding site" evidence="14 15">
    <location>
        <position position="171"/>
    </location>
    <ligand>
        <name>a divalent metal cation</name>
        <dbReference type="ChEBI" id="CHEBI:60240"/>
    </ligand>
</feature>
<dbReference type="PANTHER" id="PTHR10954">
    <property type="entry name" value="RIBONUCLEASE H2 SUBUNIT A"/>
    <property type="match status" value="1"/>
</dbReference>
<evidence type="ECO:0000256" key="6">
    <source>
        <dbReference type="ARBA" id="ARBA00012180"/>
    </source>
</evidence>
<evidence type="ECO:0000256" key="7">
    <source>
        <dbReference type="ARBA" id="ARBA00019179"/>
    </source>
</evidence>
<dbReference type="GO" id="GO:0030145">
    <property type="term" value="F:manganese ion binding"/>
    <property type="evidence" value="ECO:0007669"/>
    <property type="project" value="UniProtKB-UniRule"/>
</dbReference>
<name>A0A1H9L4N3_9BACI</name>
<evidence type="ECO:0000256" key="5">
    <source>
        <dbReference type="ARBA" id="ARBA00007383"/>
    </source>
</evidence>
<dbReference type="NCBIfam" id="NF000595">
    <property type="entry name" value="PRK00015.1-3"/>
    <property type="match status" value="1"/>
</dbReference>
<evidence type="ECO:0000313" key="19">
    <source>
        <dbReference type="Proteomes" id="UP000199687"/>
    </source>
</evidence>
<keyword evidence="19" id="KW-1185">Reference proteome</keyword>
<organism evidence="18 19">
    <name type="scientific">Gracilibacillus ureilyticus</name>
    <dbReference type="NCBI Taxonomy" id="531814"/>
    <lineage>
        <taxon>Bacteria</taxon>
        <taxon>Bacillati</taxon>
        <taxon>Bacillota</taxon>
        <taxon>Bacilli</taxon>
        <taxon>Bacillales</taxon>
        <taxon>Bacillaceae</taxon>
        <taxon>Gracilibacillus</taxon>
    </lineage>
</organism>
<dbReference type="EC" id="3.1.26.4" evidence="6 14"/>
<evidence type="ECO:0000256" key="11">
    <source>
        <dbReference type="ARBA" id="ARBA00022759"/>
    </source>
</evidence>
<comment type="similarity">
    <text evidence="5 14 16">Belongs to the RNase HII family.</text>
</comment>
<evidence type="ECO:0000256" key="10">
    <source>
        <dbReference type="ARBA" id="ARBA00022723"/>
    </source>
</evidence>
<evidence type="ECO:0000256" key="8">
    <source>
        <dbReference type="ARBA" id="ARBA00022490"/>
    </source>
</evidence>
<comment type="subcellular location">
    <subcellularLocation>
        <location evidence="4 14">Cytoplasm</location>
    </subcellularLocation>
</comment>
<evidence type="ECO:0000256" key="13">
    <source>
        <dbReference type="ARBA" id="ARBA00023211"/>
    </source>
</evidence>
<comment type="function">
    <text evidence="3 14 16">Endonuclease that specifically degrades the RNA of RNA-DNA hybrids.</text>
</comment>
<keyword evidence="11 14" id="KW-0255">Endonuclease</keyword>
<comment type="catalytic activity">
    <reaction evidence="1 14 15 16">
        <text>Endonucleolytic cleavage to 5'-phosphomonoester.</text>
        <dbReference type="EC" id="3.1.26.4"/>
    </reaction>
</comment>
<evidence type="ECO:0000256" key="16">
    <source>
        <dbReference type="RuleBase" id="RU003515"/>
    </source>
</evidence>
<comment type="cofactor">
    <cofactor evidence="2">
        <name>Mg(2+)</name>
        <dbReference type="ChEBI" id="CHEBI:18420"/>
    </cofactor>
</comment>
<protein>
    <recommendedName>
        <fullName evidence="7 14">Ribonuclease HII</fullName>
        <shortName evidence="14">RNase HII</shortName>
        <ecNumber evidence="6 14">3.1.26.4</ecNumber>
    </recommendedName>
</protein>
<dbReference type="CDD" id="cd07182">
    <property type="entry name" value="RNase_HII_bacteria_HII_like"/>
    <property type="match status" value="1"/>
</dbReference>
<dbReference type="GO" id="GO:0005737">
    <property type="term" value="C:cytoplasm"/>
    <property type="evidence" value="ECO:0007669"/>
    <property type="project" value="UniProtKB-SubCell"/>
</dbReference>
<keyword evidence="13 14" id="KW-0464">Manganese</keyword>
<dbReference type="HAMAP" id="MF_00052_B">
    <property type="entry name" value="RNase_HII_B"/>
    <property type="match status" value="1"/>
</dbReference>
<feature type="binding site" evidence="14 15">
    <location>
        <position position="80"/>
    </location>
    <ligand>
        <name>a divalent metal cation</name>
        <dbReference type="ChEBI" id="CHEBI:60240"/>
    </ligand>
</feature>
<comment type="cofactor">
    <cofactor evidence="14 15">
        <name>Mn(2+)</name>
        <dbReference type="ChEBI" id="CHEBI:29035"/>
    </cofactor>
    <cofactor evidence="14 15">
        <name>Mg(2+)</name>
        <dbReference type="ChEBI" id="CHEBI:18420"/>
    </cofactor>
    <text evidence="14 15">Manganese or magnesium. Binds 1 divalent metal ion per monomer in the absence of substrate. May bind a second metal ion after substrate binding.</text>
</comment>
<keyword evidence="12 14" id="KW-0378">Hydrolase</keyword>
<dbReference type="GO" id="GO:0004523">
    <property type="term" value="F:RNA-DNA hybrid ribonuclease activity"/>
    <property type="evidence" value="ECO:0007669"/>
    <property type="project" value="UniProtKB-UniRule"/>
</dbReference>
<evidence type="ECO:0000259" key="17">
    <source>
        <dbReference type="PROSITE" id="PS51975"/>
    </source>
</evidence>
<dbReference type="GO" id="GO:0043137">
    <property type="term" value="P:DNA replication, removal of RNA primer"/>
    <property type="evidence" value="ECO:0007669"/>
    <property type="project" value="TreeGrafter"/>
</dbReference>
<dbReference type="InterPro" id="IPR024567">
    <property type="entry name" value="RNase_HII/HIII_dom"/>
</dbReference>
<dbReference type="PANTHER" id="PTHR10954:SF18">
    <property type="entry name" value="RIBONUCLEASE HII"/>
    <property type="match status" value="1"/>
</dbReference>
<evidence type="ECO:0000256" key="9">
    <source>
        <dbReference type="ARBA" id="ARBA00022722"/>
    </source>
</evidence>
<dbReference type="InterPro" id="IPR001352">
    <property type="entry name" value="RNase_HII/HIII"/>
</dbReference>
<dbReference type="Gene3D" id="3.30.420.10">
    <property type="entry name" value="Ribonuclease H-like superfamily/Ribonuclease H"/>
    <property type="match status" value="1"/>
</dbReference>
<dbReference type="EMBL" id="FOGL01000001">
    <property type="protein sequence ID" value="SER05953.1"/>
    <property type="molecule type" value="Genomic_DNA"/>
</dbReference>
<dbReference type="NCBIfam" id="NF000594">
    <property type="entry name" value="PRK00015.1-1"/>
    <property type="match status" value="1"/>
</dbReference>
<evidence type="ECO:0000256" key="3">
    <source>
        <dbReference type="ARBA" id="ARBA00004065"/>
    </source>
</evidence>
<dbReference type="Proteomes" id="UP000199687">
    <property type="component" value="Unassembled WGS sequence"/>
</dbReference>
<gene>
    <name evidence="14" type="primary">rnhB</name>
    <name evidence="18" type="ORF">SAMN04487944_10182</name>
</gene>
<feature type="binding site" evidence="14 15">
    <location>
        <position position="79"/>
    </location>
    <ligand>
        <name>a divalent metal cation</name>
        <dbReference type="ChEBI" id="CHEBI:60240"/>
    </ligand>
</feature>
<evidence type="ECO:0000313" key="18">
    <source>
        <dbReference type="EMBL" id="SER05953.1"/>
    </source>
</evidence>
<keyword evidence="10 14" id="KW-0479">Metal-binding</keyword>
<dbReference type="RefSeq" id="WP_342707235.1">
    <property type="nucleotide sequence ID" value="NZ_FOGL01000001.1"/>
</dbReference>
<dbReference type="PROSITE" id="PS51975">
    <property type="entry name" value="RNASE_H_2"/>
    <property type="match status" value="1"/>
</dbReference>
<feature type="domain" description="RNase H type-2" evidence="17">
    <location>
        <begin position="73"/>
        <end position="255"/>
    </location>
</feature>
<dbReference type="FunFam" id="3.30.420.10:FF:000006">
    <property type="entry name" value="Ribonuclease HII"/>
    <property type="match status" value="1"/>
</dbReference>
<evidence type="ECO:0000256" key="1">
    <source>
        <dbReference type="ARBA" id="ARBA00000077"/>
    </source>
</evidence>
<dbReference type="AlphaFoldDB" id="A0A1H9L4N3"/>
<accession>A0A1H9L4N3</accession>
<sequence>MMDSSWSIKQIKEYIDSNEWSDEIKLKLQKDTRKGVQKLIKFYEKQAEIKKKLSQHFKELSTFEQAQWLKGKRYVAGVDEAGRGPLAGPVVAAAVILPQDFYLLGLDDSKKLNKQTRERYFEYIVENAIAYQTGIIEPVEIDQINIYQATKQAMRTALENIPVKPDHVLIDAVELEDLPYTSDSIIKGDQKSISIAAASIIAKVTRDRLMTEYHQQFPQYQFEKNSGYGTQHHIEAIHQFGITAIHRKSFLKNIM</sequence>
<keyword evidence="9 14" id="KW-0540">Nuclease</keyword>
<reference evidence="18 19" key="1">
    <citation type="submission" date="2016-10" db="EMBL/GenBank/DDBJ databases">
        <authorList>
            <person name="de Groot N.N."/>
        </authorList>
    </citation>
    <scope>NUCLEOTIDE SEQUENCE [LARGE SCALE GENOMIC DNA]</scope>
    <source>
        <strain evidence="18 19">CGMCC 1.7727</strain>
    </source>
</reference>
<evidence type="ECO:0000256" key="12">
    <source>
        <dbReference type="ARBA" id="ARBA00022801"/>
    </source>
</evidence>
<dbReference type="SUPFAM" id="SSF53098">
    <property type="entry name" value="Ribonuclease H-like"/>
    <property type="match status" value="1"/>
</dbReference>
<evidence type="ECO:0000256" key="15">
    <source>
        <dbReference type="PROSITE-ProRule" id="PRU01319"/>
    </source>
</evidence>
<dbReference type="STRING" id="531814.SAMN04487944_10182"/>
<dbReference type="GO" id="GO:0006298">
    <property type="term" value="P:mismatch repair"/>
    <property type="evidence" value="ECO:0007669"/>
    <property type="project" value="TreeGrafter"/>
</dbReference>
<dbReference type="GO" id="GO:0032299">
    <property type="term" value="C:ribonuclease H2 complex"/>
    <property type="evidence" value="ECO:0007669"/>
    <property type="project" value="TreeGrafter"/>
</dbReference>
<dbReference type="Pfam" id="PF01351">
    <property type="entry name" value="RNase_HII"/>
    <property type="match status" value="1"/>
</dbReference>
<evidence type="ECO:0000256" key="4">
    <source>
        <dbReference type="ARBA" id="ARBA00004496"/>
    </source>
</evidence>
<keyword evidence="8 14" id="KW-0963">Cytoplasm</keyword>
<dbReference type="InterPro" id="IPR012337">
    <property type="entry name" value="RNaseH-like_sf"/>
</dbReference>